<evidence type="ECO:0000313" key="1">
    <source>
        <dbReference type="EMBL" id="KAE9524947.1"/>
    </source>
</evidence>
<protein>
    <submittedName>
        <fullName evidence="1">Uncharacterized protein</fullName>
    </submittedName>
</protein>
<keyword evidence="2" id="KW-1185">Reference proteome</keyword>
<gene>
    <name evidence="1" type="ORF">AGLY_014997</name>
</gene>
<sequence length="352" mass="41478">MIQNKDGLLTYTDYIKKNLNRTLDRSLQNQLIQSIHWESKIHNYLPCFIFDFKVTNVAISVKILFKQKFDHGEIQLIENKEYNFDITYNSRTFIFTSAAGPLNKTSSVEEYEGKRSGEKKKKESKQNKYVKHVFPFIDVPFYEYYSNGRNVDPFPFDTFRSIFNCRYRAAVCASQVYTHRHHHHHRHLPEDDQRPKWLQSSLIPCKCHTRVVDENTLPCLVSVRAHFSRSTDIVCNPGHVSYLRDRCCGVVRRTALLLCGERRGRHAAEDVPHTNDRKPHRRPDTQLYVRVVRRHRKQAIRRDKEHFSDDGINAILLYCNTILLLLINYNAFECIVMMEPIDGNTPKFQCKN</sequence>
<comment type="caution">
    <text evidence="1">The sequence shown here is derived from an EMBL/GenBank/DDBJ whole genome shotgun (WGS) entry which is preliminary data.</text>
</comment>
<dbReference type="EMBL" id="VYZN01000065">
    <property type="protein sequence ID" value="KAE9524947.1"/>
    <property type="molecule type" value="Genomic_DNA"/>
</dbReference>
<reference evidence="1 2" key="1">
    <citation type="submission" date="2019-08" db="EMBL/GenBank/DDBJ databases">
        <title>The genome of the soybean aphid Biotype 1, its phylome, world population structure and adaptation to the North American continent.</title>
        <authorList>
            <person name="Giordano R."/>
            <person name="Donthu R.K."/>
            <person name="Hernandez A.G."/>
            <person name="Wright C.L."/>
            <person name="Zimin A.V."/>
        </authorList>
    </citation>
    <scope>NUCLEOTIDE SEQUENCE [LARGE SCALE GENOMIC DNA]</scope>
    <source>
        <tissue evidence="1">Whole aphids</tissue>
    </source>
</reference>
<name>A0A6G0T4W7_APHGL</name>
<dbReference type="Proteomes" id="UP000475862">
    <property type="component" value="Unassembled WGS sequence"/>
</dbReference>
<dbReference type="AlphaFoldDB" id="A0A6G0T4W7"/>
<organism evidence="1 2">
    <name type="scientific">Aphis glycines</name>
    <name type="common">Soybean aphid</name>
    <dbReference type="NCBI Taxonomy" id="307491"/>
    <lineage>
        <taxon>Eukaryota</taxon>
        <taxon>Metazoa</taxon>
        <taxon>Ecdysozoa</taxon>
        <taxon>Arthropoda</taxon>
        <taxon>Hexapoda</taxon>
        <taxon>Insecta</taxon>
        <taxon>Pterygota</taxon>
        <taxon>Neoptera</taxon>
        <taxon>Paraneoptera</taxon>
        <taxon>Hemiptera</taxon>
        <taxon>Sternorrhyncha</taxon>
        <taxon>Aphidomorpha</taxon>
        <taxon>Aphidoidea</taxon>
        <taxon>Aphididae</taxon>
        <taxon>Aphidini</taxon>
        <taxon>Aphis</taxon>
        <taxon>Aphis</taxon>
    </lineage>
</organism>
<accession>A0A6G0T4W7</accession>
<evidence type="ECO:0000313" key="2">
    <source>
        <dbReference type="Proteomes" id="UP000475862"/>
    </source>
</evidence>
<proteinExistence type="predicted"/>